<evidence type="ECO:0000313" key="18">
    <source>
        <dbReference type="Proteomes" id="UP000823618"/>
    </source>
</evidence>
<protein>
    <recommendedName>
        <fullName evidence="13">ATP-dependent helicase/nuclease subunit A</fullName>
        <ecNumber evidence="13">3.1.-.-</ecNumber>
        <ecNumber evidence="13">5.6.2.4</ecNumber>
    </recommendedName>
    <alternativeName>
        <fullName evidence="13">ATP-dependent helicase/nuclease AddA</fullName>
    </alternativeName>
    <alternativeName>
        <fullName evidence="13">DNA 3'-5' helicase AddA</fullName>
    </alternativeName>
</protein>
<dbReference type="SUPFAM" id="SSF52980">
    <property type="entry name" value="Restriction endonuclease-like"/>
    <property type="match status" value="1"/>
</dbReference>
<dbReference type="InterPro" id="IPR011604">
    <property type="entry name" value="PDDEXK-like_dom_sf"/>
</dbReference>
<dbReference type="InterPro" id="IPR038726">
    <property type="entry name" value="PDDEXK_AddAB-type"/>
</dbReference>
<dbReference type="Pfam" id="PF12705">
    <property type="entry name" value="PDDEXK_1"/>
    <property type="match status" value="1"/>
</dbReference>
<evidence type="ECO:0000256" key="9">
    <source>
        <dbReference type="ARBA" id="ARBA00023204"/>
    </source>
</evidence>
<dbReference type="EC" id="3.1.-.-" evidence="13"/>
<dbReference type="GO" id="GO:0033202">
    <property type="term" value="C:DNA helicase complex"/>
    <property type="evidence" value="ECO:0007669"/>
    <property type="project" value="TreeGrafter"/>
</dbReference>
<dbReference type="PANTHER" id="PTHR11070">
    <property type="entry name" value="UVRD / RECB / PCRA DNA HELICASE FAMILY MEMBER"/>
    <property type="match status" value="1"/>
</dbReference>
<evidence type="ECO:0000256" key="5">
    <source>
        <dbReference type="ARBA" id="ARBA00022806"/>
    </source>
</evidence>
<comment type="cofactor">
    <cofactor evidence="13">
        <name>Mg(2+)</name>
        <dbReference type="ChEBI" id="CHEBI:18420"/>
    </cofactor>
</comment>
<evidence type="ECO:0000256" key="13">
    <source>
        <dbReference type="HAMAP-Rule" id="MF_01451"/>
    </source>
</evidence>
<dbReference type="EMBL" id="JADIML010000126">
    <property type="protein sequence ID" value="MBO8463155.1"/>
    <property type="molecule type" value="Genomic_DNA"/>
</dbReference>
<dbReference type="Pfam" id="PF13361">
    <property type="entry name" value="UvrD_C"/>
    <property type="match status" value="1"/>
</dbReference>
<evidence type="ECO:0000256" key="8">
    <source>
        <dbReference type="ARBA" id="ARBA00023125"/>
    </source>
</evidence>
<keyword evidence="6 13" id="KW-0269">Exonuclease</keyword>
<dbReference type="InterPro" id="IPR014016">
    <property type="entry name" value="UvrD-like_ATP-bd"/>
</dbReference>
<keyword evidence="3 13" id="KW-0227">DNA damage</keyword>
<dbReference type="InterPro" id="IPR014152">
    <property type="entry name" value="AddA"/>
</dbReference>
<comment type="caution">
    <text evidence="17">The sequence shown here is derived from an EMBL/GenBank/DDBJ whole genome shotgun (WGS) entry which is preliminary data.</text>
</comment>
<evidence type="ECO:0000256" key="12">
    <source>
        <dbReference type="ARBA" id="ARBA00048988"/>
    </source>
</evidence>
<dbReference type="PANTHER" id="PTHR11070:SF48">
    <property type="entry name" value="ATP-DEPENDENT HELICASE_NUCLEASE SUBUNIT A"/>
    <property type="match status" value="1"/>
</dbReference>
<evidence type="ECO:0000259" key="15">
    <source>
        <dbReference type="PROSITE" id="PS51198"/>
    </source>
</evidence>
<evidence type="ECO:0000256" key="14">
    <source>
        <dbReference type="PROSITE-ProRule" id="PRU00560"/>
    </source>
</evidence>
<comment type="catalytic activity">
    <reaction evidence="12 13">
        <text>ATP + H2O = ADP + phosphate + H(+)</text>
        <dbReference type="Rhea" id="RHEA:13065"/>
        <dbReference type="ChEBI" id="CHEBI:15377"/>
        <dbReference type="ChEBI" id="CHEBI:15378"/>
        <dbReference type="ChEBI" id="CHEBI:30616"/>
        <dbReference type="ChEBI" id="CHEBI:43474"/>
        <dbReference type="ChEBI" id="CHEBI:456216"/>
        <dbReference type="EC" id="5.6.2.4"/>
    </reaction>
</comment>
<keyword evidence="9 13" id="KW-0234">DNA repair</keyword>
<keyword evidence="5 13" id="KW-0347">Helicase</keyword>
<evidence type="ECO:0000256" key="2">
    <source>
        <dbReference type="ARBA" id="ARBA00022741"/>
    </source>
</evidence>
<keyword evidence="10 13" id="KW-0413">Isomerase</keyword>
<dbReference type="Pfam" id="PF00580">
    <property type="entry name" value="UvrD-helicase"/>
    <property type="match status" value="2"/>
</dbReference>
<organism evidence="17 18">
    <name type="scientific">Candidatus Scybalomonas excrementavium</name>
    <dbReference type="NCBI Taxonomy" id="2840943"/>
    <lineage>
        <taxon>Bacteria</taxon>
        <taxon>Bacillati</taxon>
        <taxon>Bacillota</taxon>
        <taxon>Clostridia</taxon>
        <taxon>Lachnospirales</taxon>
        <taxon>Lachnospiraceae</taxon>
        <taxon>Lachnospiraceae incertae sedis</taxon>
        <taxon>Candidatus Scybalomonas</taxon>
    </lineage>
</organism>
<comment type="function">
    <text evidence="13">The heterodimer acts as both an ATP-dependent DNA helicase and an ATP-dependent, dual-direction single-stranded exonuclease. Recognizes the chi site generating a DNA molecule suitable for the initiation of homologous recombination. The AddA nuclease domain is required for chi fragment generation; this subunit has the helicase and 3' -&gt; 5' nuclease activities.</text>
</comment>
<feature type="domain" description="UvrD-like helicase C-terminal" evidence="16">
    <location>
        <begin position="504"/>
        <end position="818"/>
    </location>
</feature>
<evidence type="ECO:0000313" key="17">
    <source>
        <dbReference type="EMBL" id="MBO8463155.1"/>
    </source>
</evidence>
<dbReference type="CDD" id="cd17932">
    <property type="entry name" value="DEXQc_UvrD"/>
    <property type="match status" value="1"/>
</dbReference>
<dbReference type="NCBIfam" id="TIGR02785">
    <property type="entry name" value="addA_Gpos"/>
    <property type="match status" value="1"/>
</dbReference>
<dbReference type="FunFam" id="3.40.50.300:FF:001236">
    <property type="entry name" value="ATP-dependent helicase/nuclease subunit A"/>
    <property type="match status" value="1"/>
</dbReference>
<dbReference type="InterPro" id="IPR014017">
    <property type="entry name" value="DNA_helicase_UvrD-like_C"/>
</dbReference>
<dbReference type="InterPro" id="IPR000212">
    <property type="entry name" value="DNA_helicase_UvrD/REP"/>
</dbReference>
<dbReference type="GO" id="GO:0005524">
    <property type="term" value="F:ATP binding"/>
    <property type="evidence" value="ECO:0007669"/>
    <property type="project" value="UniProtKB-UniRule"/>
</dbReference>
<evidence type="ECO:0000256" key="7">
    <source>
        <dbReference type="ARBA" id="ARBA00022840"/>
    </source>
</evidence>
<dbReference type="PROSITE" id="PS51217">
    <property type="entry name" value="UVRD_HELICASE_CTER"/>
    <property type="match status" value="1"/>
</dbReference>
<dbReference type="InterPro" id="IPR027417">
    <property type="entry name" value="P-loop_NTPase"/>
</dbReference>
<dbReference type="GO" id="GO:0003690">
    <property type="term" value="F:double-stranded DNA binding"/>
    <property type="evidence" value="ECO:0007669"/>
    <property type="project" value="UniProtKB-UniRule"/>
</dbReference>
<comment type="similarity">
    <text evidence="13">Belongs to the helicase family. AddA subfamily.</text>
</comment>
<dbReference type="AlphaFoldDB" id="A0A9D9HZH6"/>
<evidence type="ECO:0000259" key="16">
    <source>
        <dbReference type="PROSITE" id="PS51217"/>
    </source>
</evidence>
<dbReference type="Gene3D" id="3.40.50.300">
    <property type="entry name" value="P-loop containing nucleotide triphosphate hydrolases"/>
    <property type="match status" value="4"/>
</dbReference>
<keyword evidence="4 13" id="KW-0378">Hydrolase</keyword>
<dbReference type="HAMAP" id="MF_01451">
    <property type="entry name" value="AddA"/>
    <property type="match status" value="1"/>
</dbReference>
<evidence type="ECO:0000256" key="11">
    <source>
        <dbReference type="ARBA" id="ARBA00034617"/>
    </source>
</evidence>
<sequence>MPWTKEQEAVITSRGGDLLVSAAAGSGKTAVLVERILTMICDEKVPVDIDRMLIVTFTKAAAAEMKERIGRAIENYLQKNPENEHVRRQSAYLQKAQISTIHSFCLQLIRDHFNTLGIDPEFRMMDEGEGKLLRIDVMKEVLEQFYEEGSDKFHLLVEGYTNGKDDKALEELVQRLYEFAMSNPEPEEWLNRAKKRFFIENKEALYKSSYMQELIASTKQLLEELLEKNQLALELARKPFGPIAYEKTLLLDQDYILSCSSQENYEDMKKAMELGAFSRLSGRPAKDTDESLKEMVKQLRDEVKEQLVAWKEQFFAKTGEEMLQEVILVKEPMEALMDVVFAFKEQFSKAKEKKNVLDFSDLEHYALELLVDRYEDDSEIPSNIAKEIGESYEEIFIDEYQDSNFIQEAILGSISGGYKGEQNRFMVGDVKQSIYRFRLARPELFMDKFDKYGKDNEKEKKIELHRNFRSRFSVLESTNYIFQQIMGRDLGGVEYDESAFLIPGRAFPKREQQGEEMEVAPLEEIDPLDKTELIIVEAEESDYTKKELEAYAIANRIRELMKEENPYCVYDEKIGAYRPVEYRDIVILLRTVSGWGDVLEEVLAREGIPAHGDSQTGYFSALEVQNMLHLLAVVDNRYQDISMTAVLRSPIVGLHGEELAWMKAVYSNPKNGRQTLYDVLSLFAEEEFDEEQQTLLLGKNVTWCKGLQVKVQQFLQLLEEMEYGKTCMSIHDLIWFAMNRTGYFYYVGSMPQGKKRQGNLLMLIEKANQYESVSYKGLFHFIRYMNQLKEYEVDFGEASVLGEHENVVRIMSIHKSKGLEFPVVIVGELNKPFNFMDLRQKLLIHVDDYLGPDCVELETRRIGSTWMKNLMQKKLKEETLGEELRVLYVAMTRAKEKLILIGTVDDYDKKQRQNSYIRYQWEKKAGQQFRLARSIRTRATCYLDWLLAALVVPQTLIDIRFIEEQQLVVQRVEQEVLLEHKKEALLQLQPEEENKEIADFIRKQFEWTYPFEQEVEFKGKYSVSELKKQGQLEEGELYFEESDFEHLSETMEVASAIEEEERIRPEFMEEKVETGASHGTLVHKVMELLTFKTITTTEDVRKQLIQFEQEGYFTKEQRESLPVYGILSLLQSPIGKRLQQAGKEGRLHKESQYMMALPAKEIKDDMESEELVLLQGVIDVWWEEENEIVILDYKTDRISSENELQMKYHVQMKYYKKALEQMTGKRVKETYFYSFALKQFVKGEI</sequence>
<evidence type="ECO:0000256" key="6">
    <source>
        <dbReference type="ARBA" id="ARBA00022839"/>
    </source>
</evidence>
<dbReference type="InterPro" id="IPR011335">
    <property type="entry name" value="Restrct_endonuc-II-like"/>
</dbReference>
<evidence type="ECO:0000256" key="1">
    <source>
        <dbReference type="ARBA" id="ARBA00022722"/>
    </source>
</evidence>
<evidence type="ECO:0000256" key="4">
    <source>
        <dbReference type="ARBA" id="ARBA00022801"/>
    </source>
</evidence>
<comment type="catalytic activity">
    <reaction evidence="11 13">
        <text>Couples ATP hydrolysis with the unwinding of duplex DNA by translocating in the 3'-5' direction.</text>
        <dbReference type="EC" id="5.6.2.4"/>
    </reaction>
</comment>
<dbReference type="SUPFAM" id="SSF52540">
    <property type="entry name" value="P-loop containing nucleoside triphosphate hydrolases"/>
    <property type="match status" value="1"/>
</dbReference>
<dbReference type="GO" id="GO:0008408">
    <property type="term" value="F:3'-5' exonuclease activity"/>
    <property type="evidence" value="ECO:0007669"/>
    <property type="project" value="UniProtKB-UniRule"/>
</dbReference>
<feature type="domain" description="UvrD-like helicase ATP-binding" evidence="15">
    <location>
        <begin position="1"/>
        <end position="471"/>
    </location>
</feature>
<gene>
    <name evidence="13 17" type="primary">addA</name>
    <name evidence="17" type="ORF">IAC13_04405</name>
</gene>
<dbReference type="Proteomes" id="UP000823618">
    <property type="component" value="Unassembled WGS sequence"/>
</dbReference>
<dbReference type="GO" id="GO:0005829">
    <property type="term" value="C:cytosol"/>
    <property type="evidence" value="ECO:0007669"/>
    <property type="project" value="TreeGrafter"/>
</dbReference>
<keyword evidence="8 13" id="KW-0238">DNA-binding</keyword>
<dbReference type="Gene3D" id="3.90.320.10">
    <property type="match status" value="1"/>
</dbReference>
<dbReference type="GO" id="GO:0000724">
    <property type="term" value="P:double-strand break repair via homologous recombination"/>
    <property type="evidence" value="ECO:0007669"/>
    <property type="project" value="UniProtKB-UniRule"/>
</dbReference>
<feature type="binding site" evidence="14">
    <location>
        <begin position="22"/>
        <end position="29"/>
    </location>
    <ligand>
        <name>ATP</name>
        <dbReference type="ChEBI" id="CHEBI:30616"/>
    </ligand>
</feature>
<dbReference type="EC" id="5.6.2.4" evidence="13"/>
<reference evidence="17" key="2">
    <citation type="journal article" date="2021" name="PeerJ">
        <title>Extensive microbial diversity within the chicken gut microbiome revealed by metagenomics and culture.</title>
        <authorList>
            <person name="Gilroy R."/>
            <person name="Ravi A."/>
            <person name="Getino M."/>
            <person name="Pursley I."/>
            <person name="Horton D.L."/>
            <person name="Alikhan N.F."/>
            <person name="Baker D."/>
            <person name="Gharbi K."/>
            <person name="Hall N."/>
            <person name="Watson M."/>
            <person name="Adriaenssens E.M."/>
            <person name="Foster-Nyarko E."/>
            <person name="Jarju S."/>
            <person name="Secka A."/>
            <person name="Antonio M."/>
            <person name="Oren A."/>
            <person name="Chaudhuri R.R."/>
            <person name="La Ragione R."/>
            <person name="Hildebrand F."/>
            <person name="Pallen M.J."/>
        </authorList>
    </citation>
    <scope>NUCLEOTIDE SEQUENCE</scope>
    <source>
        <strain evidence="17">E3-2379</strain>
    </source>
</reference>
<name>A0A9D9HZH6_9FIRM</name>
<dbReference type="PROSITE" id="PS51198">
    <property type="entry name" value="UVRD_HELICASE_ATP_BIND"/>
    <property type="match status" value="1"/>
</dbReference>
<comment type="subunit">
    <text evidence="13">Heterodimer of AddA and AddB/RexB.</text>
</comment>
<keyword evidence="1 13" id="KW-0540">Nuclease</keyword>
<dbReference type="GO" id="GO:0043138">
    <property type="term" value="F:3'-5' DNA helicase activity"/>
    <property type="evidence" value="ECO:0007669"/>
    <property type="project" value="UniProtKB-UniRule"/>
</dbReference>
<evidence type="ECO:0000256" key="3">
    <source>
        <dbReference type="ARBA" id="ARBA00022763"/>
    </source>
</evidence>
<keyword evidence="2 13" id="KW-0547">Nucleotide-binding</keyword>
<evidence type="ECO:0000256" key="10">
    <source>
        <dbReference type="ARBA" id="ARBA00023235"/>
    </source>
</evidence>
<reference evidence="17" key="1">
    <citation type="submission" date="2020-10" db="EMBL/GenBank/DDBJ databases">
        <authorList>
            <person name="Gilroy R."/>
        </authorList>
    </citation>
    <scope>NUCLEOTIDE SEQUENCE</scope>
    <source>
        <strain evidence="17">E3-2379</strain>
    </source>
</reference>
<keyword evidence="7 13" id="KW-0067">ATP-binding</keyword>
<proteinExistence type="inferred from homology"/>
<accession>A0A9D9HZH6</accession>